<evidence type="ECO:0000313" key="8">
    <source>
        <dbReference type="EMBL" id="SBW06102.1"/>
    </source>
</evidence>
<evidence type="ECO:0000256" key="5">
    <source>
        <dbReference type="ARBA" id="ARBA00062515"/>
    </source>
</evidence>
<name>A0A212K383_9PROT</name>
<proteinExistence type="inferred from homology"/>
<gene>
    <name evidence="8" type="primary">modA</name>
    <name evidence="8" type="ORF">KL86APRO_12064</name>
</gene>
<evidence type="ECO:0000256" key="3">
    <source>
        <dbReference type="ARBA" id="ARBA00022723"/>
    </source>
</evidence>
<dbReference type="PIRSF" id="PIRSF004846">
    <property type="entry name" value="ModA"/>
    <property type="match status" value="1"/>
</dbReference>
<dbReference type="Gene3D" id="3.40.190.10">
    <property type="entry name" value="Periplasmic binding protein-like II"/>
    <property type="match status" value="2"/>
</dbReference>
<dbReference type="GO" id="GO:0046872">
    <property type="term" value="F:metal ion binding"/>
    <property type="evidence" value="ECO:0007669"/>
    <property type="project" value="UniProtKB-KW"/>
</dbReference>
<dbReference type="GO" id="GO:1901359">
    <property type="term" value="F:tungstate binding"/>
    <property type="evidence" value="ECO:0007669"/>
    <property type="project" value="UniProtKB-ARBA"/>
</dbReference>
<dbReference type="InterPro" id="IPR005950">
    <property type="entry name" value="ModA"/>
</dbReference>
<evidence type="ECO:0000256" key="1">
    <source>
        <dbReference type="ARBA" id="ARBA00009175"/>
    </source>
</evidence>
<evidence type="ECO:0000256" key="2">
    <source>
        <dbReference type="ARBA" id="ARBA00022505"/>
    </source>
</evidence>
<feature type="chain" id="PRO_5012984848" evidence="7">
    <location>
        <begin position="24"/>
        <end position="250"/>
    </location>
</feature>
<comment type="subunit">
    <text evidence="5">The complex is composed of two ATP-binding proteins (ModC), two transmembrane proteins (ModB) and a solute-binding protein (ModA).</text>
</comment>
<comment type="similarity">
    <text evidence="1">Belongs to the bacterial solute-binding protein ModA family.</text>
</comment>
<keyword evidence="3 6" id="KW-0479">Metal-binding</keyword>
<dbReference type="SUPFAM" id="SSF53850">
    <property type="entry name" value="Periplasmic binding protein-like II"/>
    <property type="match status" value="1"/>
</dbReference>
<evidence type="ECO:0000256" key="4">
    <source>
        <dbReference type="ARBA" id="ARBA00022729"/>
    </source>
</evidence>
<organism evidence="8">
    <name type="scientific">uncultured Alphaproteobacteria bacterium</name>
    <dbReference type="NCBI Taxonomy" id="91750"/>
    <lineage>
        <taxon>Bacteria</taxon>
        <taxon>Pseudomonadati</taxon>
        <taxon>Pseudomonadota</taxon>
        <taxon>Alphaproteobacteria</taxon>
        <taxon>environmental samples</taxon>
    </lineage>
</organism>
<evidence type="ECO:0000256" key="6">
    <source>
        <dbReference type="PIRSR" id="PIRSR004846-1"/>
    </source>
</evidence>
<feature type="binding site" evidence="6">
    <location>
        <position position="60"/>
    </location>
    <ligand>
        <name>molybdate</name>
        <dbReference type="ChEBI" id="CHEBI:36264"/>
    </ligand>
</feature>
<dbReference type="GO" id="GO:0030973">
    <property type="term" value="F:molybdate ion binding"/>
    <property type="evidence" value="ECO:0007669"/>
    <property type="project" value="InterPro"/>
</dbReference>
<protein>
    <submittedName>
        <fullName evidence="8">Molybdate-binding periplasmic protein</fullName>
    </submittedName>
</protein>
<dbReference type="CDD" id="cd13539">
    <property type="entry name" value="PBP2_AvModA"/>
    <property type="match status" value="1"/>
</dbReference>
<dbReference type="FunFam" id="3.40.190.10:FF:000035">
    <property type="entry name" value="Molybdate ABC transporter substrate-binding protein"/>
    <property type="match status" value="1"/>
</dbReference>
<keyword evidence="4 7" id="KW-0732">Signal</keyword>
<keyword evidence="2 6" id="KW-0500">Molybdenum</keyword>
<reference evidence="8" key="1">
    <citation type="submission" date="2016-04" db="EMBL/GenBank/DDBJ databases">
        <authorList>
            <person name="Evans L.H."/>
            <person name="Alamgir A."/>
            <person name="Owens N."/>
            <person name="Weber N.D."/>
            <person name="Virtaneva K."/>
            <person name="Barbian K."/>
            <person name="Babar A."/>
            <person name="Rosenke K."/>
        </authorList>
    </citation>
    <scope>NUCLEOTIDE SEQUENCE</scope>
    <source>
        <strain evidence="8">86</strain>
    </source>
</reference>
<dbReference type="PANTHER" id="PTHR30632">
    <property type="entry name" value="MOLYBDATE-BINDING PERIPLASMIC PROTEIN"/>
    <property type="match status" value="1"/>
</dbReference>
<accession>A0A212K383</accession>
<dbReference type="InterPro" id="IPR044084">
    <property type="entry name" value="AvModA-like_subst-bd"/>
</dbReference>
<dbReference type="EMBL" id="FLUO01000001">
    <property type="protein sequence ID" value="SBW06102.1"/>
    <property type="molecule type" value="Genomic_DNA"/>
</dbReference>
<dbReference type="Pfam" id="PF13531">
    <property type="entry name" value="SBP_bac_11"/>
    <property type="match status" value="1"/>
</dbReference>
<dbReference type="InterPro" id="IPR050682">
    <property type="entry name" value="ModA/WtpA"/>
</dbReference>
<dbReference type="NCBIfam" id="TIGR01256">
    <property type="entry name" value="modA"/>
    <property type="match status" value="1"/>
</dbReference>
<sequence>MRFPRLAALAAVSALLVPGLAQAGETLVAVAANFTAPVKEIAAAFEKKTGDKVNFSFGSTGQLYTQISQGAPFEALFAADDERPLRAEKEGFGVPGSTFTYAVGTLVLWSAKPGVVDPKGEVLKTGGFAKLAIANPKAAPYGAAAVETLNALGLYATLEPKIVQGNNISQAHQFVASGNAELGFVALSQVALDPSGSRWVVPQDLYAPIYQDAVLLKKGASNPVTSAFLAFQKSPEALAVLKKYGYGVRK</sequence>
<dbReference type="PANTHER" id="PTHR30632:SF14">
    <property type="entry name" value="TUNGSTATE_MOLYBDATE_CHROMATE-BINDING PROTEIN MODA"/>
    <property type="match status" value="1"/>
</dbReference>
<feature type="binding site" evidence="6">
    <location>
        <position position="168"/>
    </location>
    <ligand>
        <name>molybdate</name>
        <dbReference type="ChEBI" id="CHEBI:36264"/>
    </ligand>
</feature>
<feature type="signal peptide" evidence="7">
    <location>
        <begin position="1"/>
        <end position="23"/>
    </location>
</feature>
<dbReference type="GO" id="GO:0015689">
    <property type="term" value="P:molybdate ion transport"/>
    <property type="evidence" value="ECO:0007669"/>
    <property type="project" value="InterPro"/>
</dbReference>
<evidence type="ECO:0000256" key="7">
    <source>
        <dbReference type="SAM" id="SignalP"/>
    </source>
</evidence>
<dbReference type="AlphaFoldDB" id="A0A212K383"/>